<evidence type="ECO:0000313" key="2">
    <source>
        <dbReference type="WBParaSite" id="RSKR_0000733000.1"/>
    </source>
</evidence>
<protein>
    <submittedName>
        <fullName evidence="2">Protein kinase C</fullName>
    </submittedName>
</protein>
<evidence type="ECO:0000313" key="1">
    <source>
        <dbReference type="Proteomes" id="UP000095286"/>
    </source>
</evidence>
<name>A0AC35U500_9BILA</name>
<sequence>MLSTIPEKQTITITLQFGSSKETIVLERTDDSEIFERFKRKARQIAEGALNDCSINFGINSDLYLFLHNYNGPNLLQHLSSLAQLDNGSVVEVVRIERNEKPTRPHTLTLNSYQKPTFCDYCGEILVGILRQGLHCSMCGCNFHKKCAFSSRNNCAKNNAVTTSNQKFSIGADGSLQPPILTEDQSLTPAQAFEMPHTLAVHSYKTPTVCKVCDKILYGFLRQGLRCRDCRVNVHKKCAGLLGMNCHLSENAIAPALEQMSMTESSRSSIVSGMTNCEEPMEEQDSLIPLARLPGPASVRPQKRGPIIESWMVHFMLMEPERRLKHYWLLQEGSIYLFNEYNGGVNPSRVYKQIPLSEILLLQPYDGSSVHPKYPPHCFEIRTIHNEALQPPQLRSDPINVEPALQFTQIYQILSDNVLGSGQFGTVFSGVHRQSGKEVAIKVIAKDRFAKKSTVGIDSLKTEVAILQNINYLGIIRLESMFETKDKIFVVMEKMNGDMLEMILSQENGRLNERVTKFLFMQILFGLKYLHSKDIAHRDLKPENILLHDMHVTFPQTKLCDFGYAGFIGDAQFRKTIVGTPAYLAPEVLQKKGYNKSLDVWSMGIIAYVTLSGTFPFNDGEEIESQIENAAFMFPTEPWAEVSKEAVDLIQKLLKIDIESRLTIEETLNHPWLQDPQVYADLRSLEQRLGVRYMTNNLDERLYLQKTARAKLSQMPSQMPSIL</sequence>
<reference evidence="2" key="1">
    <citation type="submission" date="2016-11" db="UniProtKB">
        <authorList>
            <consortium name="WormBaseParasite"/>
        </authorList>
    </citation>
    <scope>IDENTIFICATION</scope>
    <source>
        <strain evidence="2">KR3021</strain>
    </source>
</reference>
<dbReference type="WBParaSite" id="RSKR_0000733000.1">
    <property type="protein sequence ID" value="RSKR_0000733000.1"/>
    <property type="gene ID" value="RSKR_0000733000"/>
</dbReference>
<proteinExistence type="predicted"/>
<accession>A0AC35U500</accession>
<organism evidence="1 2">
    <name type="scientific">Rhabditophanes sp. KR3021</name>
    <dbReference type="NCBI Taxonomy" id="114890"/>
    <lineage>
        <taxon>Eukaryota</taxon>
        <taxon>Metazoa</taxon>
        <taxon>Ecdysozoa</taxon>
        <taxon>Nematoda</taxon>
        <taxon>Chromadorea</taxon>
        <taxon>Rhabditida</taxon>
        <taxon>Tylenchina</taxon>
        <taxon>Panagrolaimomorpha</taxon>
        <taxon>Strongyloidoidea</taxon>
        <taxon>Alloionematidae</taxon>
        <taxon>Rhabditophanes</taxon>
    </lineage>
</organism>
<dbReference type="Proteomes" id="UP000095286">
    <property type="component" value="Unplaced"/>
</dbReference>